<gene>
    <name evidence="3" type="ORF">KS407_15370</name>
</gene>
<reference evidence="3 4" key="1">
    <citation type="submission" date="2021-06" db="EMBL/GenBank/DDBJ databases">
        <title>Bacillus sp. RD4P76, an endophyte from a halophyte.</title>
        <authorList>
            <person name="Sun J.-Q."/>
        </authorList>
    </citation>
    <scope>NUCLEOTIDE SEQUENCE [LARGE SCALE GENOMIC DNA]</scope>
    <source>
        <strain evidence="3 4">JCM 17098</strain>
    </source>
</reference>
<dbReference type="Pfam" id="PF09084">
    <property type="entry name" value="NMT1"/>
    <property type="match status" value="1"/>
</dbReference>
<dbReference type="PANTHER" id="PTHR31528:SF3">
    <property type="entry name" value="THIAMINE BIOSYNTHESIS PROTEIN HI_0357-RELATED"/>
    <property type="match status" value="1"/>
</dbReference>
<dbReference type="SUPFAM" id="SSF53850">
    <property type="entry name" value="Periplasmic binding protein-like II"/>
    <property type="match status" value="1"/>
</dbReference>
<feature type="domain" description="SsuA/THI5-like" evidence="2">
    <location>
        <begin position="59"/>
        <end position="272"/>
    </location>
</feature>
<protein>
    <submittedName>
        <fullName evidence="3">ABC transporter substrate-binding protein</fullName>
    </submittedName>
</protein>
<feature type="signal peptide" evidence="1">
    <location>
        <begin position="1"/>
        <end position="22"/>
    </location>
</feature>
<evidence type="ECO:0000259" key="2">
    <source>
        <dbReference type="Pfam" id="PF09084"/>
    </source>
</evidence>
<organism evidence="3 4">
    <name type="scientific">Evansella alkalicola</name>
    <dbReference type="NCBI Taxonomy" id="745819"/>
    <lineage>
        <taxon>Bacteria</taxon>
        <taxon>Bacillati</taxon>
        <taxon>Bacillota</taxon>
        <taxon>Bacilli</taxon>
        <taxon>Bacillales</taxon>
        <taxon>Bacillaceae</taxon>
        <taxon>Evansella</taxon>
    </lineage>
</organism>
<evidence type="ECO:0000256" key="1">
    <source>
        <dbReference type="SAM" id="SignalP"/>
    </source>
</evidence>
<feature type="chain" id="PRO_5047487989" evidence="1">
    <location>
        <begin position="23"/>
        <end position="343"/>
    </location>
</feature>
<dbReference type="InterPro" id="IPR015168">
    <property type="entry name" value="SsuA/THI5"/>
</dbReference>
<dbReference type="Proteomes" id="UP000790580">
    <property type="component" value="Unassembled WGS sequence"/>
</dbReference>
<dbReference type="EMBL" id="JAHQCR010000062">
    <property type="protein sequence ID" value="MBU9722795.1"/>
    <property type="molecule type" value="Genomic_DNA"/>
</dbReference>
<keyword evidence="1" id="KW-0732">Signal</keyword>
<comment type="caution">
    <text evidence="3">The sequence shown here is derived from an EMBL/GenBank/DDBJ whole genome shotgun (WGS) entry which is preliminary data.</text>
</comment>
<keyword evidence="4" id="KW-1185">Reference proteome</keyword>
<proteinExistence type="predicted"/>
<evidence type="ECO:0000313" key="3">
    <source>
        <dbReference type="EMBL" id="MBU9722795.1"/>
    </source>
</evidence>
<sequence length="343" mass="38084">MNLLFLLIVSVLLIVACNGSDVDENGDGEVTNNNDGDTAEGAEEQGIEEITFILDWVPNTNHTGLYVAQENGYFYEEGIDLTIIEPALDGALQIIASGQADFGIAAQNEVTLSRSNDIPVVSLAAVMQESTSGFASPIEKDITSPKDFEGKKYGGWGSPLEDAIIGAVMEANDADPSTVENITVGTSDFFVNTQREVDFQWIYYGWTGVEAEVRGEELNMIYLHEIDPVFNYYTPVIASSETFIEENPEVTERFMRALSKGYEFAIENPEEAAEILIGVTPETDADLIRASQKHLQSIYQGDAEKWGYQEESRWDEFTAWMLENELIENDVDTESSMTNRFLP</sequence>
<name>A0ABS6JW30_9BACI</name>
<dbReference type="InterPro" id="IPR027939">
    <property type="entry name" value="NMT1/THI5"/>
</dbReference>
<dbReference type="Gene3D" id="3.40.190.10">
    <property type="entry name" value="Periplasmic binding protein-like II"/>
    <property type="match status" value="2"/>
</dbReference>
<dbReference type="PANTHER" id="PTHR31528">
    <property type="entry name" value="4-AMINO-5-HYDROXYMETHYL-2-METHYLPYRIMIDINE PHOSPHATE SYNTHASE THI11-RELATED"/>
    <property type="match status" value="1"/>
</dbReference>
<accession>A0ABS6JW30</accession>
<evidence type="ECO:0000313" key="4">
    <source>
        <dbReference type="Proteomes" id="UP000790580"/>
    </source>
</evidence>